<keyword evidence="2" id="KW-1185">Reference proteome</keyword>
<organism evidence="1 2">
    <name type="scientific">Curtobacterium aetherium</name>
    <dbReference type="NCBI Taxonomy" id="2841594"/>
    <lineage>
        <taxon>Bacteria</taxon>
        <taxon>Bacillati</taxon>
        <taxon>Actinomycetota</taxon>
        <taxon>Actinomycetes</taxon>
        <taxon>Micrococcales</taxon>
        <taxon>Microbacteriaceae</taxon>
        <taxon>Curtobacterium</taxon>
    </lineage>
</organism>
<sequence length="363" mass="39519">MRSIWKGSIAFGLVNVPIKVYAATETHDVSLHQIHDEDKARIRYKRVCELGHEVEYGDIQKAYDDGEKTVVLTSDDFKQLPQEQSHEIEVLEFVPVDQVDPMMFEKTYYLEPDSRSPKAYVLLRKTLEQTDRLAIVQFTLRQKTRLGVLRVHDDVLLLQGLLWGDEVRAADFKALDTSVKVSANELKMSSSLVESMSTDFDPDRYTDEYQEELQQLIDAKLEAGDDVDTAATFGEDTADEDDDTGGDVIDLMAALRASVDKKRTGGSGSRSSSGARSSSGSRSSSSGSRSSSSGDDADQAPAEKAPAEKAPAKKTPAKKAPAKKAPARKTTTAKASAKGSAAEEAPTKKSPARKTAAAQKRAG</sequence>
<evidence type="ECO:0000313" key="1">
    <source>
        <dbReference type="EMBL" id="QWS32924.1"/>
    </source>
</evidence>
<evidence type="ECO:0000313" key="2">
    <source>
        <dbReference type="Proteomes" id="UP000681794"/>
    </source>
</evidence>
<proteinExistence type="predicted"/>
<dbReference type="Proteomes" id="UP000681794">
    <property type="component" value="Chromosome"/>
</dbReference>
<accession>A0ACD1E2B3</accession>
<protein>
    <submittedName>
        <fullName evidence="1">Ku protein</fullName>
    </submittedName>
</protein>
<dbReference type="EMBL" id="CP076544">
    <property type="protein sequence ID" value="QWS32924.1"/>
    <property type="molecule type" value="Genomic_DNA"/>
</dbReference>
<gene>
    <name evidence="1" type="ORF">KM842_11735</name>
</gene>
<name>A0ACD1E2B3_9MICO</name>
<reference evidence="1" key="1">
    <citation type="submission" date="2021-06" db="EMBL/GenBank/DDBJ databases">
        <authorList>
            <person name="Ellington A.J."/>
            <person name="Bryan N.C."/>
            <person name="Christner B.C."/>
            <person name="Reisch C.R."/>
        </authorList>
    </citation>
    <scope>NUCLEOTIDE SEQUENCE</scope>
    <source>
        <strain evidence="1">L6-1</strain>
    </source>
</reference>